<dbReference type="OrthoDB" id="3902828at2759"/>
<name>A0A9P4V4R9_9PLEO</name>
<comment type="caution">
    <text evidence="2">The sequence shown here is derived from an EMBL/GenBank/DDBJ whole genome shotgun (WGS) entry which is preliminary data.</text>
</comment>
<keyword evidence="1" id="KW-0732">Signal</keyword>
<evidence type="ECO:0000313" key="3">
    <source>
        <dbReference type="Proteomes" id="UP000799444"/>
    </source>
</evidence>
<evidence type="ECO:0000313" key="2">
    <source>
        <dbReference type="EMBL" id="KAF2736681.1"/>
    </source>
</evidence>
<organism evidence="2 3">
    <name type="scientific">Polyplosphaeria fusca</name>
    <dbReference type="NCBI Taxonomy" id="682080"/>
    <lineage>
        <taxon>Eukaryota</taxon>
        <taxon>Fungi</taxon>
        <taxon>Dikarya</taxon>
        <taxon>Ascomycota</taxon>
        <taxon>Pezizomycotina</taxon>
        <taxon>Dothideomycetes</taxon>
        <taxon>Pleosporomycetidae</taxon>
        <taxon>Pleosporales</taxon>
        <taxon>Tetraplosphaeriaceae</taxon>
        <taxon>Polyplosphaeria</taxon>
    </lineage>
</organism>
<dbReference type="EMBL" id="ML996122">
    <property type="protein sequence ID" value="KAF2736681.1"/>
    <property type="molecule type" value="Genomic_DNA"/>
</dbReference>
<gene>
    <name evidence="2" type="ORF">EJ04DRAFT_521710</name>
</gene>
<sequence>MRFSTLTTILAVVLGASATPASDVVERGGPIATATMCTDKNRGGACLEDHIEAVNHCFQISDGFAGKISSVFTDDTGVIITLFSNSDCNGGLQLDVVAPGINNLEDFGFNDQARGIKANFR</sequence>
<reference evidence="2" key="1">
    <citation type="journal article" date="2020" name="Stud. Mycol.">
        <title>101 Dothideomycetes genomes: a test case for predicting lifestyles and emergence of pathogens.</title>
        <authorList>
            <person name="Haridas S."/>
            <person name="Albert R."/>
            <person name="Binder M."/>
            <person name="Bloem J."/>
            <person name="Labutti K."/>
            <person name="Salamov A."/>
            <person name="Andreopoulos B."/>
            <person name="Baker S."/>
            <person name="Barry K."/>
            <person name="Bills G."/>
            <person name="Bluhm B."/>
            <person name="Cannon C."/>
            <person name="Castanera R."/>
            <person name="Culley D."/>
            <person name="Daum C."/>
            <person name="Ezra D."/>
            <person name="Gonzalez J."/>
            <person name="Henrissat B."/>
            <person name="Kuo A."/>
            <person name="Liang C."/>
            <person name="Lipzen A."/>
            <person name="Lutzoni F."/>
            <person name="Magnuson J."/>
            <person name="Mondo S."/>
            <person name="Nolan M."/>
            <person name="Ohm R."/>
            <person name="Pangilinan J."/>
            <person name="Park H.-J."/>
            <person name="Ramirez L."/>
            <person name="Alfaro M."/>
            <person name="Sun H."/>
            <person name="Tritt A."/>
            <person name="Yoshinaga Y."/>
            <person name="Zwiers L.-H."/>
            <person name="Turgeon B."/>
            <person name="Goodwin S."/>
            <person name="Spatafora J."/>
            <person name="Crous P."/>
            <person name="Grigoriev I."/>
        </authorList>
    </citation>
    <scope>NUCLEOTIDE SEQUENCE</scope>
    <source>
        <strain evidence="2">CBS 125425</strain>
    </source>
</reference>
<dbReference type="Proteomes" id="UP000799444">
    <property type="component" value="Unassembled WGS sequence"/>
</dbReference>
<keyword evidence="3" id="KW-1185">Reference proteome</keyword>
<feature type="signal peptide" evidence="1">
    <location>
        <begin position="1"/>
        <end position="18"/>
    </location>
</feature>
<protein>
    <submittedName>
        <fullName evidence="2">Uncharacterized protein</fullName>
    </submittedName>
</protein>
<proteinExistence type="predicted"/>
<dbReference type="Gene3D" id="2.60.20.10">
    <property type="entry name" value="Crystallins"/>
    <property type="match status" value="1"/>
</dbReference>
<accession>A0A9P4V4R9</accession>
<evidence type="ECO:0000256" key="1">
    <source>
        <dbReference type="SAM" id="SignalP"/>
    </source>
</evidence>
<dbReference type="AlphaFoldDB" id="A0A9P4V4R9"/>
<feature type="chain" id="PRO_5040421845" evidence="1">
    <location>
        <begin position="19"/>
        <end position="121"/>
    </location>
</feature>